<comment type="similarity">
    <text evidence="4">Belongs to the copper transporter (Ctr) (TC 1.A.56) family. SLC31A subfamily.</text>
</comment>
<dbReference type="InterPro" id="IPR007274">
    <property type="entry name" value="Cop_transporter"/>
</dbReference>
<keyword evidence="6" id="KW-1185">Reference proteome</keyword>
<evidence type="ECO:0000256" key="2">
    <source>
        <dbReference type="ARBA" id="ARBA00022989"/>
    </source>
</evidence>
<gene>
    <name evidence="5" type="ORF">PFISCL1PPCAC_12785</name>
</gene>
<name>A0AAV5VT03_9BILA</name>
<evidence type="ECO:0000256" key="3">
    <source>
        <dbReference type="ARBA" id="ARBA00023136"/>
    </source>
</evidence>
<accession>A0AAV5VT03</accession>
<dbReference type="PANTHER" id="PTHR12483:SF43">
    <property type="entry name" value="COPPER TRANSPORT PROTEIN"/>
    <property type="match status" value="1"/>
</dbReference>
<proteinExistence type="inferred from homology"/>
<evidence type="ECO:0000256" key="4">
    <source>
        <dbReference type="RuleBase" id="RU367022"/>
    </source>
</evidence>
<comment type="caution">
    <text evidence="5">The sequence shown here is derived from an EMBL/GenBank/DDBJ whole genome shotgun (WGS) entry which is preliminary data.</text>
</comment>
<feature type="transmembrane region" description="Helical" evidence="4">
    <location>
        <begin position="26"/>
        <end position="44"/>
    </location>
</feature>
<dbReference type="AlphaFoldDB" id="A0AAV5VT03"/>
<dbReference type="GO" id="GO:0016020">
    <property type="term" value="C:membrane"/>
    <property type="evidence" value="ECO:0007669"/>
    <property type="project" value="UniProtKB-SubCell"/>
</dbReference>
<keyword evidence="4" id="KW-0406">Ion transport</keyword>
<evidence type="ECO:0000313" key="6">
    <source>
        <dbReference type="Proteomes" id="UP001432322"/>
    </source>
</evidence>
<sequence>MMEMYFHFRTNEPILLWEWLPSDTTGYVFSCIAVALISLAYEGLRFARYRVQLNGGTQTSKSRSSKKDCWSDEAPEPNCCCKEESTEELVHKSEIRNFASLRSGAHIADSLLFFFQLYGSYTLMLVWMTYNVPIVASSAAGHILGYAIFGPLMTFEEEEKIGDCCA</sequence>
<keyword evidence="4" id="KW-0187">Copper transport</keyword>
<comment type="subcellular location">
    <subcellularLocation>
        <location evidence="4">Membrane</location>
        <topology evidence="4">Multi-pass membrane protein</topology>
    </subcellularLocation>
</comment>
<dbReference type="PANTHER" id="PTHR12483">
    <property type="entry name" value="SOLUTE CARRIER FAMILY 31 COPPER TRANSPORTERS"/>
    <property type="match status" value="1"/>
</dbReference>
<dbReference type="Proteomes" id="UP001432322">
    <property type="component" value="Unassembled WGS sequence"/>
</dbReference>
<keyword evidence="4" id="KW-0186">Copper</keyword>
<dbReference type="EMBL" id="BTSY01000004">
    <property type="protein sequence ID" value="GMT21488.1"/>
    <property type="molecule type" value="Genomic_DNA"/>
</dbReference>
<keyword evidence="4" id="KW-0813">Transport</keyword>
<evidence type="ECO:0000313" key="5">
    <source>
        <dbReference type="EMBL" id="GMT21488.1"/>
    </source>
</evidence>
<feature type="transmembrane region" description="Helical" evidence="4">
    <location>
        <begin position="134"/>
        <end position="152"/>
    </location>
</feature>
<keyword evidence="1 4" id="KW-0812">Transmembrane</keyword>
<keyword evidence="2 4" id="KW-1133">Transmembrane helix</keyword>
<evidence type="ECO:0000256" key="1">
    <source>
        <dbReference type="ARBA" id="ARBA00022692"/>
    </source>
</evidence>
<dbReference type="Pfam" id="PF04145">
    <property type="entry name" value="Ctr"/>
    <property type="match status" value="1"/>
</dbReference>
<dbReference type="GO" id="GO:0005375">
    <property type="term" value="F:copper ion transmembrane transporter activity"/>
    <property type="evidence" value="ECO:0007669"/>
    <property type="project" value="UniProtKB-UniRule"/>
</dbReference>
<reference evidence="5" key="1">
    <citation type="submission" date="2023-10" db="EMBL/GenBank/DDBJ databases">
        <title>Genome assembly of Pristionchus species.</title>
        <authorList>
            <person name="Yoshida K."/>
            <person name="Sommer R.J."/>
        </authorList>
    </citation>
    <scope>NUCLEOTIDE SEQUENCE</scope>
    <source>
        <strain evidence="5">RS5133</strain>
    </source>
</reference>
<keyword evidence="3 4" id="KW-0472">Membrane</keyword>
<organism evidence="5 6">
    <name type="scientific">Pristionchus fissidentatus</name>
    <dbReference type="NCBI Taxonomy" id="1538716"/>
    <lineage>
        <taxon>Eukaryota</taxon>
        <taxon>Metazoa</taxon>
        <taxon>Ecdysozoa</taxon>
        <taxon>Nematoda</taxon>
        <taxon>Chromadorea</taxon>
        <taxon>Rhabditida</taxon>
        <taxon>Rhabditina</taxon>
        <taxon>Diplogasteromorpha</taxon>
        <taxon>Diplogasteroidea</taxon>
        <taxon>Neodiplogasteridae</taxon>
        <taxon>Pristionchus</taxon>
    </lineage>
</organism>
<protein>
    <recommendedName>
        <fullName evidence="4">Copper transport protein</fullName>
    </recommendedName>
</protein>